<evidence type="ECO:0000256" key="1">
    <source>
        <dbReference type="SAM" id="MobiDB-lite"/>
    </source>
</evidence>
<feature type="region of interest" description="Disordered" evidence="1">
    <location>
        <begin position="84"/>
        <end position="103"/>
    </location>
</feature>
<sequence length="103" mass="11104">MRPVADICSTLLHESFTLGSLVFRNAQGDPQAIPRGEAAAVPPHRLGVDPAWDRGIHTGGRNGCRADHPSTRYACPVSNRAIRPSSSTVKSHRVRISPQVSLL</sequence>
<dbReference type="EMBL" id="BAABJR010000019">
    <property type="protein sequence ID" value="GAA5214935.1"/>
    <property type="molecule type" value="Genomic_DNA"/>
</dbReference>
<evidence type="ECO:0000313" key="2">
    <source>
        <dbReference type="EMBL" id="GAA5214935.1"/>
    </source>
</evidence>
<reference evidence="3" key="1">
    <citation type="journal article" date="2019" name="Int. J. Syst. Evol. Microbiol.">
        <title>The Global Catalogue of Microorganisms (GCM) 10K type strain sequencing project: providing services to taxonomists for standard genome sequencing and annotation.</title>
        <authorList>
            <consortium name="The Broad Institute Genomics Platform"/>
            <consortium name="The Broad Institute Genome Sequencing Center for Infectious Disease"/>
            <person name="Wu L."/>
            <person name="Ma J."/>
        </authorList>
    </citation>
    <scope>NUCLEOTIDE SEQUENCE [LARGE SCALE GENOMIC DNA]</scope>
    <source>
        <strain evidence="3">JCM 18306</strain>
    </source>
</reference>
<dbReference type="Proteomes" id="UP001499878">
    <property type="component" value="Unassembled WGS sequence"/>
</dbReference>
<comment type="caution">
    <text evidence="2">The sequence shown here is derived from an EMBL/GenBank/DDBJ whole genome shotgun (WGS) entry which is preliminary data.</text>
</comment>
<name>A0ABP9TE04_9ACTN</name>
<proteinExistence type="predicted"/>
<evidence type="ECO:0000313" key="3">
    <source>
        <dbReference type="Proteomes" id="UP001499878"/>
    </source>
</evidence>
<keyword evidence="3" id="KW-1185">Reference proteome</keyword>
<accession>A0ABP9TE04</accession>
<organism evidence="2 3">
    <name type="scientific">Streptomyces thinghirensis</name>
    <dbReference type="NCBI Taxonomy" id="551547"/>
    <lineage>
        <taxon>Bacteria</taxon>
        <taxon>Bacillati</taxon>
        <taxon>Actinomycetota</taxon>
        <taxon>Actinomycetes</taxon>
        <taxon>Kitasatosporales</taxon>
        <taxon>Streptomycetaceae</taxon>
        <taxon>Streptomyces</taxon>
    </lineage>
</organism>
<gene>
    <name evidence="2" type="ORF">GCM10023323_62010</name>
</gene>
<protein>
    <submittedName>
        <fullName evidence="2">Uncharacterized protein</fullName>
    </submittedName>
</protein>